<feature type="compositionally biased region" description="Polar residues" evidence="10">
    <location>
        <begin position="73"/>
        <end position="97"/>
    </location>
</feature>
<evidence type="ECO:0000256" key="2">
    <source>
        <dbReference type="ARBA" id="ARBA00005816"/>
    </source>
</evidence>
<feature type="compositionally biased region" description="Polar residues" evidence="10">
    <location>
        <begin position="476"/>
        <end position="485"/>
    </location>
</feature>
<evidence type="ECO:0000256" key="3">
    <source>
        <dbReference type="ARBA" id="ARBA00022679"/>
    </source>
</evidence>
<reference evidence="13 14" key="1">
    <citation type="submission" date="2011-02" db="EMBL/GenBank/DDBJ databases">
        <title>The Genome Sequence of Sphaeroforma arctica JP610.</title>
        <authorList>
            <consortium name="The Broad Institute Genome Sequencing Platform"/>
            <person name="Russ C."/>
            <person name="Cuomo C."/>
            <person name="Young S.K."/>
            <person name="Zeng Q."/>
            <person name="Gargeya S."/>
            <person name="Alvarado L."/>
            <person name="Berlin A."/>
            <person name="Chapman S.B."/>
            <person name="Chen Z."/>
            <person name="Freedman E."/>
            <person name="Gellesch M."/>
            <person name="Goldberg J."/>
            <person name="Griggs A."/>
            <person name="Gujja S."/>
            <person name="Heilman E."/>
            <person name="Heiman D."/>
            <person name="Howarth C."/>
            <person name="Mehta T."/>
            <person name="Neiman D."/>
            <person name="Pearson M."/>
            <person name="Roberts A."/>
            <person name="Saif S."/>
            <person name="Shea T."/>
            <person name="Shenoy N."/>
            <person name="Sisk P."/>
            <person name="Stolte C."/>
            <person name="Sykes S."/>
            <person name="White J."/>
            <person name="Yandava C."/>
            <person name="Burger G."/>
            <person name="Gray M.W."/>
            <person name="Holland P.W.H."/>
            <person name="King N."/>
            <person name="Lang F.B.F."/>
            <person name="Roger A.J."/>
            <person name="Ruiz-Trillo I."/>
            <person name="Haas B."/>
            <person name="Nusbaum C."/>
            <person name="Birren B."/>
        </authorList>
    </citation>
    <scope>NUCLEOTIDE SEQUENCE [LARGE SCALE GENOMIC DNA]</scope>
    <source>
        <strain evidence="13 14">JP610</strain>
    </source>
</reference>
<accession>A0A0L0G7I9</accession>
<dbReference type="EMBL" id="KQ241726">
    <property type="protein sequence ID" value="KNC85002.1"/>
    <property type="molecule type" value="Genomic_DNA"/>
</dbReference>
<sequence length="596" mass="66592">MLDAHKREICRPSPPAIMRTYTRKRTWQRKEGQYTRTPVLLYEEKTTTAAEWQAVVGDVHYNATDKHTEAPRDQTSPAHTTTGQRTHTSNQLPSSEDSIIARKHASSATIQSPEHSQLRQHESALAQHESEVQHQESALKPLCASPHLNNTDAYTGGECLYATAQAKGCDDILSTQSRRRESAKVFPLFNMCKARKRLKTSNKENNNRHSPCFGRSDNNKRQVSSNHVPTSKTLCSGSKLVDRKVQMVIDLGQTSLGVLVCKDCGMTYNGGDSEDVAEHQRFHTKYFKDVTFAGWKNERRVAESLILPDDVIGRIICIHQSDQPTHLKKAQQVQAFVDLKLGLVQMDTVLSQSAKTYLCIANRKVIGCVVAEKLAHAYRAVVLPGTYIGTAKKVTPATKKSPFTVKTHVPKKPSEAKQQPGTKVNTPAGHAERDNSEPPTPVRFKTRGHRARDAQDGTDHASYSRGKFEHNDKKSSIAQSQQSPDKQPHVEEGQQCNTPRDTGTHSVKPLKQRPYSHASSYQQRTRVPAHIGISRVWVAEKYRRKGVIKALITATRNSFTYNDVVPMEAVAFSQGTVDGDHWTEACVETKGYLTYE</sequence>
<feature type="domain" description="N-acetyltransferase ESCO acetyl-transferase" evidence="12">
    <location>
        <begin position="527"/>
        <end position="595"/>
    </location>
</feature>
<dbReference type="Pfam" id="PF13880">
    <property type="entry name" value="Acetyltransf_13"/>
    <property type="match status" value="1"/>
</dbReference>
<dbReference type="GO" id="GO:0008270">
    <property type="term" value="F:zinc ion binding"/>
    <property type="evidence" value="ECO:0007669"/>
    <property type="project" value="UniProtKB-KW"/>
</dbReference>
<keyword evidence="4" id="KW-0479">Metal-binding</keyword>
<evidence type="ECO:0000256" key="9">
    <source>
        <dbReference type="ARBA" id="ARBA00023315"/>
    </source>
</evidence>
<comment type="similarity">
    <text evidence="2">Belongs to the acetyltransferase family. ECO subfamily.</text>
</comment>
<keyword evidence="14" id="KW-1185">Reference proteome</keyword>
<dbReference type="Proteomes" id="UP000054560">
    <property type="component" value="Unassembled WGS sequence"/>
</dbReference>
<keyword evidence="8" id="KW-0131">Cell cycle</keyword>
<dbReference type="GO" id="GO:0061733">
    <property type="term" value="F:protein-lysine-acetyltransferase activity"/>
    <property type="evidence" value="ECO:0007669"/>
    <property type="project" value="TreeGrafter"/>
</dbReference>
<dbReference type="InterPro" id="IPR028009">
    <property type="entry name" value="ESCO_Acetyltransf_dom"/>
</dbReference>
<keyword evidence="3" id="KW-0808">Transferase</keyword>
<dbReference type="AlphaFoldDB" id="A0A0L0G7I9"/>
<keyword evidence="9" id="KW-0012">Acyltransferase</keyword>
<dbReference type="PANTHER" id="PTHR45884">
    <property type="entry name" value="N-ACETYLTRANSFERASE ECO"/>
    <property type="match status" value="1"/>
</dbReference>
<dbReference type="STRING" id="667725.A0A0L0G7I9"/>
<evidence type="ECO:0000313" key="13">
    <source>
        <dbReference type="EMBL" id="KNC85002.1"/>
    </source>
</evidence>
<dbReference type="eggNOG" id="KOG3014">
    <property type="taxonomic scope" value="Eukaryota"/>
</dbReference>
<name>A0A0L0G7I9_9EUKA</name>
<dbReference type="GO" id="GO:0000785">
    <property type="term" value="C:chromatin"/>
    <property type="evidence" value="ECO:0007669"/>
    <property type="project" value="TreeGrafter"/>
</dbReference>
<evidence type="ECO:0000256" key="8">
    <source>
        <dbReference type="ARBA" id="ARBA00023306"/>
    </source>
</evidence>
<feature type="region of interest" description="Disordered" evidence="10">
    <location>
        <begin position="197"/>
        <end position="230"/>
    </location>
</feature>
<feature type="compositionally biased region" description="Polar residues" evidence="10">
    <location>
        <begin position="416"/>
        <end position="425"/>
    </location>
</feature>
<gene>
    <name evidence="13" type="ORF">SARC_02791</name>
</gene>
<keyword evidence="7" id="KW-0539">Nucleus</keyword>
<evidence type="ECO:0000256" key="1">
    <source>
        <dbReference type="ARBA" id="ARBA00004123"/>
    </source>
</evidence>
<organism evidence="13 14">
    <name type="scientific">Sphaeroforma arctica JP610</name>
    <dbReference type="NCBI Taxonomy" id="667725"/>
    <lineage>
        <taxon>Eukaryota</taxon>
        <taxon>Ichthyosporea</taxon>
        <taxon>Ichthyophonida</taxon>
        <taxon>Sphaeroforma</taxon>
    </lineage>
</organism>
<evidence type="ECO:0008006" key="15">
    <source>
        <dbReference type="Google" id="ProtNLM"/>
    </source>
</evidence>
<feature type="compositionally biased region" description="Polar residues" evidence="10">
    <location>
        <begin position="221"/>
        <end position="230"/>
    </location>
</feature>
<keyword evidence="6" id="KW-0862">Zinc</keyword>
<dbReference type="InterPro" id="IPR028005">
    <property type="entry name" value="AcTrfase_ESCO_Znf_dom"/>
</dbReference>
<protein>
    <recommendedName>
        <fullName evidence="15">N-acetyltransferase ESCO zinc-finger domain-containing protein</fullName>
    </recommendedName>
</protein>
<evidence type="ECO:0000259" key="12">
    <source>
        <dbReference type="Pfam" id="PF13880"/>
    </source>
</evidence>
<feature type="domain" description="N-acetyltransferase ESCO zinc-finger" evidence="11">
    <location>
        <begin position="246"/>
        <end position="284"/>
    </location>
</feature>
<dbReference type="OrthoDB" id="428854at2759"/>
<dbReference type="GO" id="GO:0005634">
    <property type="term" value="C:nucleus"/>
    <property type="evidence" value="ECO:0007669"/>
    <property type="project" value="UniProtKB-SubCell"/>
</dbReference>
<dbReference type="PANTHER" id="PTHR45884:SF2">
    <property type="entry name" value="N-ACETYLTRANSFERASE ECO"/>
    <property type="match status" value="1"/>
</dbReference>
<evidence type="ECO:0000256" key="10">
    <source>
        <dbReference type="SAM" id="MobiDB-lite"/>
    </source>
</evidence>
<dbReference type="GeneID" id="25903295"/>
<evidence type="ECO:0000256" key="6">
    <source>
        <dbReference type="ARBA" id="ARBA00022833"/>
    </source>
</evidence>
<dbReference type="RefSeq" id="XP_014158904.1">
    <property type="nucleotide sequence ID" value="XM_014303429.1"/>
</dbReference>
<dbReference type="GO" id="GO:0007064">
    <property type="term" value="P:mitotic sister chromatid cohesion"/>
    <property type="evidence" value="ECO:0007669"/>
    <property type="project" value="TreeGrafter"/>
</dbReference>
<evidence type="ECO:0000259" key="11">
    <source>
        <dbReference type="Pfam" id="PF13878"/>
    </source>
</evidence>
<feature type="compositionally biased region" description="Polar residues" evidence="10">
    <location>
        <begin position="494"/>
        <end position="505"/>
    </location>
</feature>
<evidence type="ECO:0000256" key="7">
    <source>
        <dbReference type="ARBA" id="ARBA00023242"/>
    </source>
</evidence>
<feature type="compositionally biased region" description="Polar residues" evidence="10">
    <location>
        <begin position="106"/>
        <end position="115"/>
    </location>
</feature>
<proteinExistence type="inferred from homology"/>
<feature type="region of interest" description="Disordered" evidence="10">
    <location>
        <begin position="67"/>
        <end position="138"/>
    </location>
</feature>
<evidence type="ECO:0000256" key="5">
    <source>
        <dbReference type="ARBA" id="ARBA00022771"/>
    </source>
</evidence>
<feature type="region of interest" description="Disordered" evidence="10">
    <location>
        <begin position="399"/>
        <end position="523"/>
    </location>
</feature>
<comment type="subcellular location">
    <subcellularLocation>
        <location evidence="1">Nucleus</location>
    </subcellularLocation>
</comment>
<feature type="compositionally biased region" description="Basic and acidic residues" evidence="10">
    <location>
        <begin position="466"/>
        <end position="475"/>
    </location>
</feature>
<evidence type="ECO:0000313" key="14">
    <source>
        <dbReference type="Proteomes" id="UP000054560"/>
    </source>
</evidence>
<evidence type="ECO:0000256" key="4">
    <source>
        <dbReference type="ARBA" id="ARBA00022723"/>
    </source>
</evidence>
<dbReference type="Pfam" id="PF13878">
    <property type="entry name" value="zf-C2H2_3"/>
    <property type="match status" value="1"/>
</dbReference>
<keyword evidence="5" id="KW-0863">Zinc-finger</keyword>
<feature type="compositionally biased region" description="Basic and acidic residues" evidence="10">
    <location>
        <begin position="116"/>
        <end position="134"/>
    </location>
</feature>